<dbReference type="PROSITE" id="PS51819">
    <property type="entry name" value="VOC"/>
    <property type="match status" value="1"/>
</dbReference>
<dbReference type="CDD" id="cd07247">
    <property type="entry name" value="SgaA_N_like"/>
    <property type="match status" value="1"/>
</dbReference>
<dbReference type="InterPro" id="IPR052164">
    <property type="entry name" value="Anthracycline_SecMetBiosynth"/>
</dbReference>
<dbReference type="Gene3D" id="3.10.180.10">
    <property type="entry name" value="2,3-Dihydroxybiphenyl 1,2-Dioxygenase, domain 1"/>
    <property type="match status" value="1"/>
</dbReference>
<reference evidence="3" key="2">
    <citation type="journal article" date="2018" name="Nat. Commun.">
        <title>Extreme sensitivity to ultraviolet light in the fungal pathogen causing white-nose syndrome of bats.</title>
        <authorList>
            <person name="Palmer J.M."/>
            <person name="Drees K.P."/>
            <person name="Foster J.T."/>
            <person name="Lindner D.L."/>
        </authorList>
    </citation>
    <scope>NUCLEOTIDE SEQUENCE [LARGE SCALE GENOMIC DNA]</scope>
    <source>
        <strain evidence="3">UAMH 10579</strain>
    </source>
</reference>
<dbReference type="PANTHER" id="PTHR33993">
    <property type="entry name" value="GLYOXALASE-RELATED"/>
    <property type="match status" value="1"/>
</dbReference>
<dbReference type="InterPro" id="IPR037523">
    <property type="entry name" value="VOC_core"/>
</dbReference>
<protein>
    <recommendedName>
        <fullName evidence="1">VOC domain-containing protein</fullName>
    </recommendedName>
</protein>
<dbReference type="OrthoDB" id="447346at2759"/>
<dbReference type="PANTHER" id="PTHR33993:SF2">
    <property type="entry name" value="VOC DOMAIN-CONTAINING PROTEIN"/>
    <property type="match status" value="1"/>
</dbReference>
<reference evidence="2 3" key="1">
    <citation type="submission" date="2016-03" db="EMBL/GenBank/DDBJ databases">
        <title>Comparative genomics of Pseudogymnoascus destructans, the fungus causing white-nose syndrome of bats.</title>
        <authorList>
            <person name="Palmer J.M."/>
            <person name="Drees K.P."/>
            <person name="Foster J.T."/>
            <person name="Lindner D.L."/>
        </authorList>
    </citation>
    <scope>NUCLEOTIDE SEQUENCE [LARGE SCALE GENOMIC DNA]</scope>
    <source>
        <strain evidence="2 3">UAMH 10579</strain>
    </source>
</reference>
<name>A0A1B8GMJ5_9PEZI</name>
<dbReference type="RefSeq" id="XP_018130793.1">
    <property type="nucleotide sequence ID" value="XM_018274307.1"/>
</dbReference>
<accession>A0A1B8GMJ5</accession>
<dbReference type="SUPFAM" id="SSF54593">
    <property type="entry name" value="Glyoxalase/Bleomycin resistance protein/Dihydroxybiphenyl dioxygenase"/>
    <property type="match status" value="1"/>
</dbReference>
<sequence length="142" mass="15562">MSDSKQLPPYGQFCWLEVPVTDIERAKDFYTSVFNWECSPQGSPSPLTGARDVIHMFTKGGLHGAFVTVAEDCMVKAYDEKSPGKAPVLPTFCVESIEETLKVVESKGGRLHVPKTDIGGGMGFFARFIDSEGNLQGIWAQN</sequence>
<dbReference type="InterPro" id="IPR029068">
    <property type="entry name" value="Glyas_Bleomycin-R_OHBP_Dase"/>
</dbReference>
<organism evidence="2 3">
    <name type="scientific">Pseudogymnoascus verrucosus</name>
    <dbReference type="NCBI Taxonomy" id="342668"/>
    <lineage>
        <taxon>Eukaryota</taxon>
        <taxon>Fungi</taxon>
        <taxon>Dikarya</taxon>
        <taxon>Ascomycota</taxon>
        <taxon>Pezizomycotina</taxon>
        <taxon>Leotiomycetes</taxon>
        <taxon>Thelebolales</taxon>
        <taxon>Thelebolaceae</taxon>
        <taxon>Pseudogymnoascus</taxon>
    </lineage>
</organism>
<evidence type="ECO:0000259" key="1">
    <source>
        <dbReference type="PROSITE" id="PS51819"/>
    </source>
</evidence>
<dbReference type="AlphaFoldDB" id="A0A1B8GMJ5"/>
<feature type="domain" description="VOC" evidence="1">
    <location>
        <begin position="12"/>
        <end position="141"/>
    </location>
</feature>
<gene>
    <name evidence="2" type="ORF">VE01_04839</name>
</gene>
<dbReference type="Proteomes" id="UP000091956">
    <property type="component" value="Unassembled WGS sequence"/>
</dbReference>
<evidence type="ECO:0000313" key="3">
    <source>
        <dbReference type="Proteomes" id="UP000091956"/>
    </source>
</evidence>
<dbReference type="EMBL" id="KV460224">
    <property type="protein sequence ID" value="OBT97060.1"/>
    <property type="molecule type" value="Genomic_DNA"/>
</dbReference>
<dbReference type="InterPro" id="IPR004360">
    <property type="entry name" value="Glyas_Fos-R_dOase_dom"/>
</dbReference>
<dbReference type="Pfam" id="PF00903">
    <property type="entry name" value="Glyoxalase"/>
    <property type="match status" value="1"/>
</dbReference>
<dbReference type="GeneID" id="28838225"/>
<keyword evidence="3" id="KW-1185">Reference proteome</keyword>
<proteinExistence type="predicted"/>
<evidence type="ECO:0000313" key="2">
    <source>
        <dbReference type="EMBL" id="OBT97060.1"/>
    </source>
</evidence>